<sequence>MLESDALQLPQLLISNTIFCIGLADHICWEVVNVDHAAIPQTLIESRQMSLLTAFSSIVVC</sequence>
<proteinExistence type="predicted"/>
<gene>
    <name evidence="1" type="ORF">TCAL_07804</name>
</gene>
<organism evidence="1 2">
    <name type="scientific">Tigriopus californicus</name>
    <name type="common">Marine copepod</name>
    <dbReference type="NCBI Taxonomy" id="6832"/>
    <lineage>
        <taxon>Eukaryota</taxon>
        <taxon>Metazoa</taxon>
        <taxon>Ecdysozoa</taxon>
        <taxon>Arthropoda</taxon>
        <taxon>Crustacea</taxon>
        <taxon>Multicrustacea</taxon>
        <taxon>Hexanauplia</taxon>
        <taxon>Copepoda</taxon>
        <taxon>Harpacticoida</taxon>
        <taxon>Harpacticidae</taxon>
        <taxon>Tigriopus</taxon>
    </lineage>
</organism>
<comment type="caution">
    <text evidence="1">The sequence shown here is derived from an EMBL/GenBank/DDBJ whole genome shotgun (WGS) entry which is preliminary data.</text>
</comment>
<dbReference type="Proteomes" id="UP000318571">
    <property type="component" value="Chromosome 12"/>
</dbReference>
<keyword evidence="2" id="KW-1185">Reference proteome</keyword>
<reference evidence="1 2" key="1">
    <citation type="journal article" date="2018" name="Nat. Ecol. Evol.">
        <title>Genomic signatures of mitonuclear coevolution across populations of Tigriopus californicus.</title>
        <authorList>
            <person name="Barreto F.S."/>
            <person name="Watson E.T."/>
            <person name="Lima T.G."/>
            <person name="Willett C.S."/>
            <person name="Edmands S."/>
            <person name="Li W."/>
            <person name="Burton R.S."/>
        </authorList>
    </citation>
    <scope>NUCLEOTIDE SEQUENCE [LARGE SCALE GENOMIC DNA]</scope>
    <source>
        <strain evidence="1 2">San Diego</strain>
    </source>
</reference>
<protein>
    <submittedName>
        <fullName evidence="1">Uncharacterized protein</fullName>
    </submittedName>
</protein>
<evidence type="ECO:0000313" key="1">
    <source>
        <dbReference type="EMBL" id="TRY80862.1"/>
    </source>
</evidence>
<accession>A0A553PT53</accession>
<dbReference type="AlphaFoldDB" id="A0A553PT53"/>
<evidence type="ECO:0000313" key="2">
    <source>
        <dbReference type="Proteomes" id="UP000318571"/>
    </source>
</evidence>
<name>A0A553PT53_TIGCA</name>
<dbReference type="EMBL" id="VCGU01000001">
    <property type="protein sequence ID" value="TRY80862.1"/>
    <property type="molecule type" value="Genomic_DNA"/>
</dbReference>